<proteinExistence type="predicted"/>
<keyword evidence="1" id="KW-0812">Transmembrane</keyword>
<dbReference type="PIRSF" id="PIRSF029033">
    <property type="entry name" value="UCP029033"/>
    <property type="match status" value="1"/>
</dbReference>
<organism evidence="2 3">
    <name type="scientific">Rhodohalobacter mucosus</name>
    <dbReference type="NCBI Taxonomy" id="2079485"/>
    <lineage>
        <taxon>Bacteria</taxon>
        <taxon>Pseudomonadati</taxon>
        <taxon>Balneolota</taxon>
        <taxon>Balneolia</taxon>
        <taxon>Balneolales</taxon>
        <taxon>Balneolaceae</taxon>
        <taxon>Rhodohalobacter</taxon>
    </lineage>
</organism>
<dbReference type="PANTHER" id="PTHR34387">
    <property type="entry name" value="SLR1258 PROTEIN"/>
    <property type="match status" value="1"/>
</dbReference>
<protein>
    <recommendedName>
        <fullName evidence="4">SIMPL domain-containing protein</fullName>
    </recommendedName>
</protein>
<keyword evidence="1" id="KW-0472">Membrane</keyword>
<dbReference type="EMBL" id="QGGB01000008">
    <property type="protein sequence ID" value="PWN05957.1"/>
    <property type="molecule type" value="Genomic_DNA"/>
</dbReference>
<dbReference type="InterPro" id="IPR016907">
    <property type="entry name" value="UCP029033"/>
</dbReference>
<comment type="caution">
    <text evidence="2">The sequence shown here is derived from an EMBL/GenBank/DDBJ whole genome shotgun (WGS) entry which is preliminary data.</text>
</comment>
<dbReference type="InterPro" id="IPR007497">
    <property type="entry name" value="SIMPL/DUF541"/>
</dbReference>
<evidence type="ECO:0000313" key="3">
    <source>
        <dbReference type="Proteomes" id="UP000245533"/>
    </source>
</evidence>
<dbReference type="Gene3D" id="3.30.110.170">
    <property type="entry name" value="Protein of unknown function (DUF541), domain 1"/>
    <property type="match status" value="1"/>
</dbReference>
<feature type="transmembrane region" description="Helical" evidence="1">
    <location>
        <begin position="6"/>
        <end position="27"/>
    </location>
</feature>
<reference evidence="2 3" key="1">
    <citation type="submission" date="2018-05" db="EMBL/GenBank/DDBJ databases">
        <title>Rhodohalobacter halophilus gen. nov., sp. nov., a moderately halophilic member of the family Balneolaceae.</title>
        <authorList>
            <person name="Liu Z.-W."/>
        </authorList>
    </citation>
    <scope>NUCLEOTIDE SEQUENCE [LARGE SCALE GENOMIC DNA]</scope>
    <source>
        <strain evidence="2 3">8A47</strain>
    </source>
</reference>
<evidence type="ECO:0000313" key="2">
    <source>
        <dbReference type="EMBL" id="PWN05957.1"/>
    </source>
</evidence>
<dbReference type="OrthoDB" id="9806540at2"/>
<dbReference type="InterPro" id="IPR052022">
    <property type="entry name" value="26kDa_periplasmic_antigen"/>
</dbReference>
<keyword evidence="1" id="KW-1133">Transmembrane helix</keyword>
<dbReference type="PANTHER" id="PTHR34387:SF2">
    <property type="entry name" value="SLR1258 PROTEIN"/>
    <property type="match status" value="1"/>
</dbReference>
<evidence type="ECO:0008006" key="4">
    <source>
        <dbReference type="Google" id="ProtNLM"/>
    </source>
</evidence>
<accession>A0A316TMY2</accession>
<dbReference type="AlphaFoldDB" id="A0A316TMY2"/>
<gene>
    <name evidence="2" type="ORF">DDZ15_12305</name>
</gene>
<dbReference type="Gene3D" id="3.30.70.2970">
    <property type="entry name" value="Protein of unknown function (DUF541), domain 2"/>
    <property type="match status" value="1"/>
</dbReference>
<dbReference type="RefSeq" id="WP_109647399.1">
    <property type="nucleotide sequence ID" value="NZ_QGGB01000008.1"/>
</dbReference>
<dbReference type="Pfam" id="PF04402">
    <property type="entry name" value="SIMPL"/>
    <property type="match status" value="1"/>
</dbReference>
<name>A0A316TMY2_9BACT</name>
<evidence type="ECO:0000256" key="1">
    <source>
        <dbReference type="SAM" id="Phobius"/>
    </source>
</evidence>
<keyword evidence="3" id="KW-1185">Reference proteome</keyword>
<dbReference type="GO" id="GO:0006974">
    <property type="term" value="P:DNA damage response"/>
    <property type="evidence" value="ECO:0007669"/>
    <property type="project" value="TreeGrafter"/>
</dbReference>
<dbReference type="Proteomes" id="UP000245533">
    <property type="component" value="Unassembled WGS sequence"/>
</dbReference>
<sequence>MNGNWIKAAVVTGLSFISGLFILGTYIHSSVDTFKQYERTVTVRGLSEQEHRADIVIWPIQFTEASNDLQEIYTSLDEGAEKIRSFLIDSGLTHEEISVSSPVVTDRSAQRYGTDGSMQFRYVATHTVTVYSDQIEKVREIMSSIADLGRQGITISGDEFSNRTEYLFTRLNDVKPMMIEEATIEARKVAEKFAEDSNSKLGKIKTASQGLFTISPRDNNNPHIKKVRVVSTIVYYLTD</sequence>